<proteinExistence type="predicted"/>
<reference evidence="3" key="4">
    <citation type="journal article" date="2015" name="G3 (Bethesda)">
        <title>Genome sequences of three phytopathogenic species of the Magnaporthaceae family of fungi.</title>
        <authorList>
            <person name="Okagaki L.H."/>
            <person name="Nunes C.C."/>
            <person name="Sailsbery J."/>
            <person name="Clay B."/>
            <person name="Brown D."/>
            <person name="John T."/>
            <person name="Oh Y."/>
            <person name="Young N."/>
            <person name="Fitzgerald M."/>
            <person name="Haas B.J."/>
            <person name="Zeng Q."/>
            <person name="Young S."/>
            <person name="Adiconis X."/>
            <person name="Fan L."/>
            <person name="Levin J.Z."/>
            <person name="Mitchell T.K."/>
            <person name="Okubara P.A."/>
            <person name="Farman M.L."/>
            <person name="Kohn L.M."/>
            <person name="Birren B."/>
            <person name="Ma L.-J."/>
            <person name="Dean R.A."/>
        </authorList>
    </citation>
    <scope>NUCLEOTIDE SEQUENCE</scope>
    <source>
        <strain evidence="3">R3-111a-1</strain>
    </source>
</reference>
<keyword evidence="4" id="KW-1185">Reference proteome</keyword>
<name>J3P2W1_GAET3</name>
<reference evidence="3" key="5">
    <citation type="submission" date="2018-04" db="UniProtKB">
        <authorList>
            <consortium name="EnsemblFungi"/>
        </authorList>
    </citation>
    <scope>IDENTIFICATION</scope>
    <source>
        <strain evidence="3">R3-111a-1</strain>
    </source>
</reference>
<dbReference type="AlphaFoldDB" id="J3P2W1"/>
<feature type="region of interest" description="Disordered" evidence="1">
    <location>
        <begin position="50"/>
        <end position="81"/>
    </location>
</feature>
<dbReference type="EnsemblFungi" id="EJT74003">
    <property type="protein sequence ID" value="EJT74003"/>
    <property type="gene ID" value="GGTG_07853"/>
</dbReference>
<dbReference type="RefSeq" id="XP_009223947.1">
    <property type="nucleotide sequence ID" value="XM_009225683.1"/>
</dbReference>
<organism evidence="2">
    <name type="scientific">Gaeumannomyces tritici (strain R3-111a-1)</name>
    <name type="common">Wheat and barley take-all root rot fungus</name>
    <name type="synonym">Gaeumannomyces graminis var. tritici</name>
    <dbReference type="NCBI Taxonomy" id="644352"/>
    <lineage>
        <taxon>Eukaryota</taxon>
        <taxon>Fungi</taxon>
        <taxon>Dikarya</taxon>
        <taxon>Ascomycota</taxon>
        <taxon>Pezizomycotina</taxon>
        <taxon>Sordariomycetes</taxon>
        <taxon>Sordariomycetidae</taxon>
        <taxon>Magnaporthales</taxon>
        <taxon>Magnaporthaceae</taxon>
        <taxon>Gaeumannomyces</taxon>
    </lineage>
</organism>
<evidence type="ECO:0000313" key="4">
    <source>
        <dbReference type="Proteomes" id="UP000006039"/>
    </source>
</evidence>
<reference evidence="4" key="1">
    <citation type="submission" date="2010-07" db="EMBL/GenBank/DDBJ databases">
        <title>The genome sequence of Gaeumannomyces graminis var. tritici strain R3-111a-1.</title>
        <authorList>
            <consortium name="The Broad Institute Genome Sequencing Platform"/>
            <person name="Ma L.-J."/>
            <person name="Dead R."/>
            <person name="Young S."/>
            <person name="Zeng Q."/>
            <person name="Koehrsen M."/>
            <person name="Alvarado L."/>
            <person name="Berlin A."/>
            <person name="Chapman S.B."/>
            <person name="Chen Z."/>
            <person name="Freedman E."/>
            <person name="Gellesch M."/>
            <person name="Goldberg J."/>
            <person name="Griggs A."/>
            <person name="Gujja S."/>
            <person name="Heilman E.R."/>
            <person name="Heiman D."/>
            <person name="Hepburn T."/>
            <person name="Howarth C."/>
            <person name="Jen D."/>
            <person name="Larson L."/>
            <person name="Mehta T."/>
            <person name="Neiman D."/>
            <person name="Pearson M."/>
            <person name="Roberts A."/>
            <person name="Saif S."/>
            <person name="Shea T."/>
            <person name="Shenoy N."/>
            <person name="Sisk P."/>
            <person name="Stolte C."/>
            <person name="Sykes S."/>
            <person name="Walk T."/>
            <person name="White J."/>
            <person name="Yandava C."/>
            <person name="Haas B."/>
            <person name="Nusbaum C."/>
            <person name="Birren B."/>
        </authorList>
    </citation>
    <scope>NUCLEOTIDE SEQUENCE [LARGE SCALE GENOMIC DNA]</scope>
    <source>
        <strain evidence="4">R3-111a-1</strain>
    </source>
</reference>
<dbReference type="VEuPathDB" id="FungiDB:GGTG_07853"/>
<evidence type="ECO:0000313" key="3">
    <source>
        <dbReference type="EnsemblFungi" id="EJT74003"/>
    </source>
</evidence>
<sequence length="113" mass="12177">MGSHAACRLALQSTLHATPAPSLLSSSLLRHLSAFQNKAAEMRTGCKIKKLAIKSPEPGKSTPSQPVAYSSTKTLPPASSQPISLRLSHLTAARPMFGYIEWEAKAQPLLRQE</sequence>
<dbReference type="Proteomes" id="UP000006039">
    <property type="component" value="Unassembled WGS sequence"/>
</dbReference>
<evidence type="ECO:0000313" key="2">
    <source>
        <dbReference type="EMBL" id="EJT74003.1"/>
    </source>
</evidence>
<dbReference type="GeneID" id="20348311"/>
<reference evidence="2" key="3">
    <citation type="submission" date="2010-09" db="EMBL/GenBank/DDBJ databases">
        <title>Annotation of Gaeumannomyces graminis var. tritici R3-111a-1.</title>
        <authorList>
            <consortium name="The Broad Institute Genome Sequencing Platform"/>
            <person name="Ma L.-J."/>
            <person name="Dead R."/>
            <person name="Young S.K."/>
            <person name="Zeng Q."/>
            <person name="Gargeya S."/>
            <person name="Fitzgerald M."/>
            <person name="Haas B."/>
            <person name="Abouelleil A."/>
            <person name="Alvarado L."/>
            <person name="Arachchi H.M."/>
            <person name="Berlin A."/>
            <person name="Brown A."/>
            <person name="Chapman S.B."/>
            <person name="Chen Z."/>
            <person name="Dunbar C."/>
            <person name="Freedman E."/>
            <person name="Gearin G."/>
            <person name="Gellesch M."/>
            <person name="Goldberg J."/>
            <person name="Griggs A."/>
            <person name="Gujja S."/>
            <person name="Heiman D."/>
            <person name="Howarth C."/>
            <person name="Larson L."/>
            <person name="Lui A."/>
            <person name="MacDonald P.J.P."/>
            <person name="Mehta T."/>
            <person name="Montmayeur A."/>
            <person name="Murphy C."/>
            <person name="Neiman D."/>
            <person name="Pearson M."/>
            <person name="Priest M."/>
            <person name="Roberts A."/>
            <person name="Saif S."/>
            <person name="Shea T."/>
            <person name="Shenoy N."/>
            <person name="Sisk P."/>
            <person name="Stolte C."/>
            <person name="Sykes S."/>
            <person name="Yandava C."/>
            <person name="Wortman J."/>
            <person name="Nusbaum C."/>
            <person name="Birren B."/>
        </authorList>
    </citation>
    <scope>NUCLEOTIDE SEQUENCE</scope>
    <source>
        <strain evidence="2">R3-111a-1</strain>
    </source>
</reference>
<dbReference type="EMBL" id="GL385398">
    <property type="protein sequence ID" value="EJT74003.1"/>
    <property type="molecule type" value="Genomic_DNA"/>
</dbReference>
<accession>J3P2W1</accession>
<gene>
    <name evidence="3" type="primary">20348311</name>
    <name evidence="2" type="ORF">GGTG_07853</name>
</gene>
<dbReference type="HOGENOM" id="CLU_2133679_0_0_1"/>
<reference evidence="2" key="2">
    <citation type="submission" date="2010-07" db="EMBL/GenBank/DDBJ databases">
        <authorList>
            <consortium name="The Broad Institute Genome Sequencing Platform"/>
            <consortium name="Broad Institute Genome Sequencing Center for Infectious Disease"/>
            <person name="Ma L.-J."/>
            <person name="Dead R."/>
            <person name="Young S."/>
            <person name="Zeng Q."/>
            <person name="Koehrsen M."/>
            <person name="Alvarado L."/>
            <person name="Berlin A."/>
            <person name="Chapman S.B."/>
            <person name="Chen Z."/>
            <person name="Freedman E."/>
            <person name="Gellesch M."/>
            <person name="Goldberg J."/>
            <person name="Griggs A."/>
            <person name="Gujja S."/>
            <person name="Heilman E.R."/>
            <person name="Heiman D."/>
            <person name="Hepburn T."/>
            <person name="Howarth C."/>
            <person name="Jen D."/>
            <person name="Larson L."/>
            <person name="Mehta T."/>
            <person name="Neiman D."/>
            <person name="Pearson M."/>
            <person name="Roberts A."/>
            <person name="Saif S."/>
            <person name="Shea T."/>
            <person name="Shenoy N."/>
            <person name="Sisk P."/>
            <person name="Stolte C."/>
            <person name="Sykes S."/>
            <person name="Walk T."/>
            <person name="White J."/>
            <person name="Yandava C."/>
            <person name="Haas B."/>
            <person name="Nusbaum C."/>
            <person name="Birren B."/>
        </authorList>
    </citation>
    <scope>NUCLEOTIDE SEQUENCE</scope>
    <source>
        <strain evidence="2">R3-111a-1</strain>
    </source>
</reference>
<evidence type="ECO:0000256" key="1">
    <source>
        <dbReference type="SAM" id="MobiDB-lite"/>
    </source>
</evidence>
<feature type="compositionally biased region" description="Polar residues" evidence="1">
    <location>
        <begin position="61"/>
        <end position="81"/>
    </location>
</feature>
<protein>
    <submittedName>
        <fullName evidence="2 3">Uncharacterized protein</fullName>
    </submittedName>
</protein>